<dbReference type="EMBL" id="LAZR01068235">
    <property type="protein sequence ID" value="KKK50019.1"/>
    <property type="molecule type" value="Genomic_DNA"/>
</dbReference>
<dbReference type="AlphaFoldDB" id="A0A0F8Y797"/>
<comment type="caution">
    <text evidence="1">The sequence shown here is derived from an EMBL/GenBank/DDBJ whole genome shotgun (WGS) entry which is preliminary data.</text>
</comment>
<protein>
    <submittedName>
        <fullName evidence="1">Uncharacterized protein</fullName>
    </submittedName>
</protein>
<proteinExistence type="predicted"/>
<evidence type="ECO:0000313" key="1">
    <source>
        <dbReference type="EMBL" id="KKK50019.1"/>
    </source>
</evidence>
<gene>
    <name evidence="1" type="ORF">LCGC14_3129200</name>
</gene>
<name>A0A0F8Y797_9ZZZZ</name>
<organism evidence="1">
    <name type="scientific">marine sediment metagenome</name>
    <dbReference type="NCBI Taxonomy" id="412755"/>
    <lineage>
        <taxon>unclassified sequences</taxon>
        <taxon>metagenomes</taxon>
        <taxon>ecological metagenomes</taxon>
    </lineage>
</organism>
<reference evidence="1" key="1">
    <citation type="journal article" date="2015" name="Nature">
        <title>Complex archaea that bridge the gap between prokaryotes and eukaryotes.</title>
        <authorList>
            <person name="Spang A."/>
            <person name="Saw J.H."/>
            <person name="Jorgensen S.L."/>
            <person name="Zaremba-Niedzwiedzka K."/>
            <person name="Martijn J."/>
            <person name="Lind A.E."/>
            <person name="van Eijk R."/>
            <person name="Schleper C."/>
            <person name="Guy L."/>
            <person name="Ettema T.J."/>
        </authorList>
    </citation>
    <scope>NUCLEOTIDE SEQUENCE</scope>
</reference>
<accession>A0A0F8Y797</accession>
<sequence>MGDRDVHVLSSERGLKSLLPRPLDDIGRVGDESAGKQGFFRAGRRGSTRLNLGLQLWRRLGLRNRLWRRRRREFGADALDDLLELHPTVVDLERVGVDASPCLVGFPVRLGNPRIVRGDGLFPGKIIIRGDRCLRLHCFP</sequence>